<feature type="compositionally biased region" description="Polar residues" evidence="1">
    <location>
        <begin position="86"/>
        <end position="118"/>
    </location>
</feature>
<dbReference type="Proteomes" id="UP000006053">
    <property type="component" value="Chromosome"/>
</dbReference>
<reference evidence="3" key="1">
    <citation type="submission" date="2012-06" db="EMBL/GenBank/DDBJ databases">
        <title>Complete sequence of Desulfitobacterium dehalogenans ATCC 51507.</title>
        <authorList>
            <person name="Lucas S."/>
            <person name="Han J."/>
            <person name="Lapidus A."/>
            <person name="Cheng J.-F."/>
            <person name="Goodwin L."/>
            <person name="Pitluck S."/>
            <person name="Peters L."/>
            <person name="Ovchinnikova G."/>
            <person name="Teshima H."/>
            <person name="Detter J.C."/>
            <person name="Han C."/>
            <person name="Tapia R."/>
            <person name="Land M."/>
            <person name="Hauser L."/>
            <person name="Kyrpides N."/>
            <person name="Ivanova N."/>
            <person name="Pagani I."/>
            <person name="Kruse T."/>
            <person name="de Vos W.M."/>
            <person name="Smidt H."/>
            <person name="Woyke T."/>
        </authorList>
    </citation>
    <scope>NUCLEOTIDE SEQUENCE [LARGE SCALE GENOMIC DNA]</scope>
    <source>
        <strain evidence="3">ATCC 51507 / DSM 9161 / JW/IU-DC1</strain>
    </source>
</reference>
<dbReference type="AlphaFoldDB" id="I4A544"/>
<dbReference type="RefSeq" id="WP_014792572.1">
    <property type="nucleotide sequence ID" value="NC_018017.1"/>
</dbReference>
<proteinExistence type="predicted"/>
<dbReference type="EMBL" id="CP003348">
    <property type="protein sequence ID" value="AFL99078.1"/>
    <property type="molecule type" value="Genomic_DNA"/>
</dbReference>
<sequence length="176" mass="18844" precursor="true">MKLSRSYLLGLGSGLILSALLAMVVPPVSINFAGSSPPEQTGPGRNTPGNENQGEVPSQDEDENKEGSNNPELPENPVKPDETGENPVQNPDTNSRNPSSADAENGKPTQTFVIPSGSTADKIADLLLAEGWISSKEEFLNLVKQKNLAGRFRTGSFELSEGMDTEEILKKLIPKQ</sequence>
<dbReference type="Gene3D" id="3.30.1490.480">
    <property type="entry name" value="Endolytic murein transglycosylase"/>
    <property type="match status" value="1"/>
</dbReference>
<dbReference type="STRING" id="756499.Desde_0627"/>
<evidence type="ECO:0000256" key="1">
    <source>
        <dbReference type="SAM" id="MobiDB-lite"/>
    </source>
</evidence>
<dbReference type="eggNOG" id="COG1559">
    <property type="taxonomic scope" value="Bacteria"/>
</dbReference>
<feature type="region of interest" description="Disordered" evidence="1">
    <location>
        <begin position="32"/>
        <end position="118"/>
    </location>
</feature>
<accession>I4A544</accession>
<evidence type="ECO:0000313" key="2">
    <source>
        <dbReference type="EMBL" id="AFL99078.1"/>
    </source>
</evidence>
<feature type="compositionally biased region" description="Polar residues" evidence="1">
    <location>
        <begin position="32"/>
        <end position="56"/>
    </location>
</feature>
<evidence type="ECO:0000313" key="3">
    <source>
        <dbReference type="Proteomes" id="UP000006053"/>
    </source>
</evidence>
<dbReference type="KEGG" id="ddh:Desde_0627"/>
<dbReference type="HOGENOM" id="CLU_1774431_0_0_9"/>
<keyword evidence="3" id="KW-1185">Reference proteome</keyword>
<protein>
    <submittedName>
        <fullName evidence="2">Putative periplasmic solute-binding protein</fullName>
    </submittedName>
</protein>
<reference evidence="2 3" key="2">
    <citation type="journal article" date="2015" name="J. Bacteriol.">
        <title>Genomic, proteomic, and biochemical analysis of the organohalide respiratory pathway in Desulfitobacterium dehalogenans.</title>
        <authorList>
            <person name="Kruse T."/>
            <person name="van de Pas B.A."/>
            <person name="Atteia A."/>
            <person name="Krab K."/>
            <person name="Hagen W.R."/>
            <person name="Goodwin L."/>
            <person name="Chain P."/>
            <person name="Boeren S."/>
            <person name="Maphosa F."/>
            <person name="Schraa G."/>
            <person name="de Vos W.M."/>
            <person name="van der Oost J."/>
            <person name="Smidt H."/>
            <person name="Stams A.J."/>
        </authorList>
    </citation>
    <scope>NUCLEOTIDE SEQUENCE [LARGE SCALE GENOMIC DNA]</scope>
    <source>
        <strain evidence="3">ATCC 51507 / DSM 9161 / JW/IU-DC1</strain>
    </source>
</reference>
<gene>
    <name evidence="2" type="ordered locus">Desde_0627</name>
</gene>
<organism evidence="2 3">
    <name type="scientific">Desulfitobacterium dehalogenans (strain ATCC 51507 / DSM 9161 / JW/IU-DC1)</name>
    <dbReference type="NCBI Taxonomy" id="756499"/>
    <lineage>
        <taxon>Bacteria</taxon>
        <taxon>Bacillati</taxon>
        <taxon>Bacillota</taxon>
        <taxon>Clostridia</taxon>
        <taxon>Eubacteriales</taxon>
        <taxon>Desulfitobacteriaceae</taxon>
        <taxon>Desulfitobacterium</taxon>
    </lineage>
</organism>
<dbReference type="OrthoDB" id="1797976at2"/>
<name>I4A544_DESDJ</name>